<keyword evidence="6 7" id="KW-0472">Membrane</keyword>
<feature type="repeat" description="Solcar" evidence="7">
    <location>
        <begin position="105"/>
        <end position="191"/>
    </location>
</feature>
<organism evidence="9 10">
    <name type="scientific">Nezara viridula</name>
    <name type="common">Southern green stink bug</name>
    <name type="synonym">Cimex viridulus</name>
    <dbReference type="NCBI Taxonomy" id="85310"/>
    <lineage>
        <taxon>Eukaryota</taxon>
        <taxon>Metazoa</taxon>
        <taxon>Ecdysozoa</taxon>
        <taxon>Arthropoda</taxon>
        <taxon>Hexapoda</taxon>
        <taxon>Insecta</taxon>
        <taxon>Pterygota</taxon>
        <taxon>Neoptera</taxon>
        <taxon>Paraneoptera</taxon>
        <taxon>Hemiptera</taxon>
        <taxon>Heteroptera</taxon>
        <taxon>Panheteroptera</taxon>
        <taxon>Pentatomomorpha</taxon>
        <taxon>Pentatomoidea</taxon>
        <taxon>Pentatomidae</taxon>
        <taxon>Pentatominae</taxon>
        <taxon>Nezara</taxon>
    </lineage>
</organism>
<gene>
    <name evidence="9" type="ORF">NEZAVI_LOCUS11820</name>
</gene>
<evidence type="ECO:0000256" key="5">
    <source>
        <dbReference type="ARBA" id="ARBA00022737"/>
    </source>
</evidence>
<evidence type="ECO:0000256" key="8">
    <source>
        <dbReference type="RuleBase" id="RU000488"/>
    </source>
</evidence>
<evidence type="ECO:0000256" key="6">
    <source>
        <dbReference type="ARBA" id="ARBA00023136"/>
    </source>
</evidence>
<dbReference type="SUPFAM" id="SSF103506">
    <property type="entry name" value="Mitochondrial carrier"/>
    <property type="match status" value="1"/>
</dbReference>
<dbReference type="PRINTS" id="PR00926">
    <property type="entry name" value="MITOCARRIER"/>
</dbReference>
<proteinExistence type="inferred from homology"/>
<reference evidence="9" key="1">
    <citation type="submission" date="2022-01" db="EMBL/GenBank/DDBJ databases">
        <authorList>
            <person name="King R."/>
        </authorList>
    </citation>
    <scope>NUCLEOTIDE SEQUENCE</scope>
</reference>
<name>A0A9P0MTV7_NEZVI</name>
<comment type="similarity">
    <text evidence="2 8">Belongs to the mitochondrial carrier (TC 2.A.29) family.</text>
</comment>
<keyword evidence="3 8" id="KW-0813">Transport</keyword>
<protein>
    <submittedName>
        <fullName evidence="9">Uncharacterized protein</fullName>
    </submittedName>
</protein>
<dbReference type="Proteomes" id="UP001152798">
    <property type="component" value="Chromosome 5"/>
</dbReference>
<keyword evidence="5" id="KW-0677">Repeat</keyword>
<evidence type="ECO:0000256" key="1">
    <source>
        <dbReference type="ARBA" id="ARBA00004141"/>
    </source>
</evidence>
<evidence type="ECO:0000313" key="9">
    <source>
        <dbReference type="EMBL" id="CAH1403166.1"/>
    </source>
</evidence>
<dbReference type="Pfam" id="PF00153">
    <property type="entry name" value="Mito_carr"/>
    <property type="match status" value="3"/>
</dbReference>
<dbReference type="InterPro" id="IPR002067">
    <property type="entry name" value="MCP"/>
</dbReference>
<feature type="repeat" description="Solcar" evidence="7">
    <location>
        <begin position="206"/>
        <end position="286"/>
    </location>
</feature>
<evidence type="ECO:0000256" key="2">
    <source>
        <dbReference type="ARBA" id="ARBA00006375"/>
    </source>
</evidence>
<dbReference type="PROSITE" id="PS50920">
    <property type="entry name" value="SOLCAR"/>
    <property type="match status" value="3"/>
</dbReference>
<sequence>MDDKKDKERLSIYETWWKHLIAGSMGGIVSRSCTAPLDRLKVFAQVTGEFYHPVWGLVKIVKKDGFFSLWRGNGINMMKITPETASKFLIYEYAKLLMGAEHESLTIWERFICAACAGIFSQTLIYPIEVLKTRMVIREGRNSVHSLKNVYKTLIRNKGHIGLFQGYFSTIVGIILFTGTDLCTYETTKIFLQDRILEDETEVPLPIILTSGIFACITGQAVAYPLSMASTAVQASETKVEARDILYKRFKQRGLYGWYRGSSMSYLKALPAVSLTYLVYEVTLNQLGAHMTH</sequence>
<dbReference type="PANTHER" id="PTHR24089">
    <property type="entry name" value="SOLUTE CARRIER FAMILY 25"/>
    <property type="match status" value="1"/>
</dbReference>
<dbReference type="AlphaFoldDB" id="A0A9P0MTV7"/>
<keyword evidence="4 7" id="KW-0812">Transmembrane</keyword>
<feature type="repeat" description="Solcar" evidence="7">
    <location>
        <begin position="14"/>
        <end position="97"/>
    </location>
</feature>
<dbReference type="GO" id="GO:0055085">
    <property type="term" value="P:transmembrane transport"/>
    <property type="evidence" value="ECO:0007669"/>
    <property type="project" value="InterPro"/>
</dbReference>
<evidence type="ECO:0000313" key="10">
    <source>
        <dbReference type="Proteomes" id="UP001152798"/>
    </source>
</evidence>
<dbReference type="InterPro" id="IPR023395">
    <property type="entry name" value="MCP_dom_sf"/>
</dbReference>
<dbReference type="EMBL" id="OV725081">
    <property type="protein sequence ID" value="CAH1403166.1"/>
    <property type="molecule type" value="Genomic_DNA"/>
</dbReference>
<dbReference type="InterPro" id="IPR018108">
    <property type="entry name" value="MCP_transmembrane"/>
</dbReference>
<evidence type="ECO:0000256" key="4">
    <source>
        <dbReference type="ARBA" id="ARBA00022692"/>
    </source>
</evidence>
<evidence type="ECO:0000256" key="7">
    <source>
        <dbReference type="PROSITE-ProRule" id="PRU00282"/>
    </source>
</evidence>
<evidence type="ECO:0000256" key="3">
    <source>
        <dbReference type="ARBA" id="ARBA00022448"/>
    </source>
</evidence>
<accession>A0A9P0MTV7</accession>
<comment type="subcellular location">
    <subcellularLocation>
        <location evidence="1">Membrane</location>
        <topology evidence="1">Multi-pass membrane protein</topology>
    </subcellularLocation>
</comment>
<keyword evidence="10" id="KW-1185">Reference proteome</keyword>
<dbReference type="GO" id="GO:0016020">
    <property type="term" value="C:membrane"/>
    <property type="evidence" value="ECO:0007669"/>
    <property type="project" value="UniProtKB-SubCell"/>
</dbReference>
<dbReference type="Gene3D" id="1.50.40.10">
    <property type="entry name" value="Mitochondrial carrier domain"/>
    <property type="match status" value="1"/>
</dbReference>
<dbReference type="OrthoDB" id="6597910at2759"/>